<dbReference type="PANTHER" id="PTHR11735:SF11">
    <property type="entry name" value="TRNA THREONYLCARBAMOYLADENOSINE BIOSYNTHESIS PROTEIN TSAB"/>
    <property type="match status" value="1"/>
</dbReference>
<name>A0ABY8CA48_9GAMM</name>
<accession>A0ABY8CA48</accession>
<feature type="domain" description="Gcp-like" evidence="4">
    <location>
        <begin position="35"/>
        <end position="172"/>
    </location>
</feature>
<dbReference type="InterPro" id="IPR000905">
    <property type="entry name" value="Gcp-like_dom"/>
</dbReference>
<reference evidence="5 6" key="1">
    <citation type="submission" date="2022-06" db="EMBL/GenBank/DDBJ databases">
        <title>Thiomicrohabdus sp. nov, an obligately chemolithoautotrophic, sulfur-oxidizing bacterium isolated from beach of Guanyin Mountain. Amoy.</title>
        <authorList>
            <person name="Zhu H."/>
        </authorList>
    </citation>
    <scope>NUCLEOTIDE SEQUENCE [LARGE SCALE GENOMIC DNA]</scope>
    <source>
        <strain evidence="5 6">XGS-01</strain>
    </source>
</reference>
<dbReference type="EMBL" id="CP102381">
    <property type="protein sequence ID" value="WEJ61560.1"/>
    <property type="molecule type" value="Genomic_DNA"/>
</dbReference>
<keyword evidence="6" id="KW-1185">Reference proteome</keyword>
<dbReference type="Pfam" id="PF00814">
    <property type="entry name" value="TsaD"/>
    <property type="match status" value="1"/>
</dbReference>
<evidence type="ECO:0000256" key="1">
    <source>
        <dbReference type="ARBA" id="ARBA00010493"/>
    </source>
</evidence>
<keyword evidence="5" id="KW-0808">Transferase</keyword>
<dbReference type="CDD" id="cd24032">
    <property type="entry name" value="ASKHA_NBD_TsaB"/>
    <property type="match status" value="1"/>
</dbReference>
<protein>
    <recommendedName>
        <fullName evidence="2">tRNA threonylcarbamoyladenosine biosynthesis protein TsaB</fullName>
    </recommendedName>
    <alternativeName>
        <fullName evidence="3">t(6)A37 threonylcarbamoyladenosine biosynthesis protein TsaB</fullName>
    </alternativeName>
</protein>
<organism evidence="5 6">
    <name type="scientific">Thiomicrorhabdus lithotrophica</name>
    <dbReference type="NCBI Taxonomy" id="2949997"/>
    <lineage>
        <taxon>Bacteria</taxon>
        <taxon>Pseudomonadati</taxon>
        <taxon>Pseudomonadota</taxon>
        <taxon>Gammaproteobacteria</taxon>
        <taxon>Thiotrichales</taxon>
        <taxon>Piscirickettsiaceae</taxon>
        <taxon>Thiomicrorhabdus</taxon>
    </lineage>
</organism>
<evidence type="ECO:0000313" key="6">
    <source>
        <dbReference type="Proteomes" id="UP001222275"/>
    </source>
</evidence>
<dbReference type="Gene3D" id="3.30.420.40">
    <property type="match status" value="2"/>
</dbReference>
<keyword evidence="5" id="KW-0012">Acyltransferase</keyword>
<dbReference type="NCBIfam" id="TIGR03725">
    <property type="entry name" value="T6A_YeaZ"/>
    <property type="match status" value="1"/>
</dbReference>
<sequence length="241" mass="26308">MSQPIFPTVLAVETATQACSVALIYKGQEFIRHEILPQKHAHRVLEMVDEVIAESGASSDEIDLLAYGEGPGAFTGVRIASGVIQGLALGWDKPVLAVSSLLAMAESVLIDRYSESDVNWCALLDARMKEIYLLVGTYQSADNLINSNEPVLIAPDAIGDYLDSSKTYIGIGDTQEEYPELNNSFVDWYSSLPSAVSIARLAQKKSAEAKSLDKAIPNPLYLRNQIADTIAERKLKKECKT</sequence>
<evidence type="ECO:0000313" key="5">
    <source>
        <dbReference type="EMBL" id="WEJ61560.1"/>
    </source>
</evidence>
<proteinExistence type="inferred from homology"/>
<evidence type="ECO:0000256" key="2">
    <source>
        <dbReference type="ARBA" id="ARBA00019012"/>
    </source>
</evidence>
<dbReference type="InterPro" id="IPR043129">
    <property type="entry name" value="ATPase_NBD"/>
</dbReference>
<gene>
    <name evidence="5" type="primary">tsaB</name>
    <name evidence="5" type="ORF">NR989_05965</name>
</gene>
<evidence type="ECO:0000259" key="4">
    <source>
        <dbReference type="Pfam" id="PF00814"/>
    </source>
</evidence>
<dbReference type="InterPro" id="IPR022496">
    <property type="entry name" value="T6A_TsaB"/>
</dbReference>
<dbReference type="Proteomes" id="UP001222275">
    <property type="component" value="Chromosome"/>
</dbReference>
<dbReference type="PANTHER" id="PTHR11735">
    <property type="entry name" value="TRNA N6-ADENOSINE THREONYLCARBAMOYLTRANSFERASE"/>
    <property type="match status" value="1"/>
</dbReference>
<comment type="similarity">
    <text evidence="1">Belongs to the KAE1 / TsaD family. TsaB subfamily.</text>
</comment>
<dbReference type="RefSeq" id="WP_275593819.1">
    <property type="nucleotide sequence ID" value="NZ_CP102381.1"/>
</dbReference>
<dbReference type="GO" id="GO:0061711">
    <property type="term" value="F:tRNA N(6)-L-threonylcarbamoyladenine synthase activity"/>
    <property type="evidence" value="ECO:0007669"/>
    <property type="project" value="UniProtKB-EC"/>
</dbReference>
<dbReference type="SUPFAM" id="SSF53067">
    <property type="entry name" value="Actin-like ATPase domain"/>
    <property type="match status" value="2"/>
</dbReference>
<evidence type="ECO:0000256" key="3">
    <source>
        <dbReference type="ARBA" id="ARBA00032446"/>
    </source>
</evidence>